<name>A0A2M7RNQ2_9BACT</name>
<accession>A0A2M7RNQ2</accession>
<evidence type="ECO:0000313" key="2">
    <source>
        <dbReference type="Proteomes" id="UP000229371"/>
    </source>
</evidence>
<dbReference type="Proteomes" id="UP000229371">
    <property type="component" value="Unassembled WGS sequence"/>
</dbReference>
<reference evidence="2" key="1">
    <citation type="submission" date="2017-09" db="EMBL/GenBank/DDBJ databases">
        <title>Depth-based differentiation of microbial function through sediment-hosted aquifers and enrichment of novel symbionts in the deep terrestrial subsurface.</title>
        <authorList>
            <person name="Probst A.J."/>
            <person name="Ladd B."/>
            <person name="Jarett J.K."/>
            <person name="Geller-Mcgrath D.E."/>
            <person name="Sieber C.M.K."/>
            <person name="Emerson J.B."/>
            <person name="Anantharaman K."/>
            <person name="Thomas B.C."/>
            <person name="Malmstrom R."/>
            <person name="Stieglmeier M."/>
            <person name="Klingl A."/>
            <person name="Woyke T."/>
            <person name="Ryan C.M."/>
            <person name="Banfield J.F."/>
        </authorList>
    </citation>
    <scope>NUCLEOTIDE SEQUENCE [LARGE SCALE GENOMIC DNA]</scope>
</reference>
<evidence type="ECO:0000313" key="1">
    <source>
        <dbReference type="EMBL" id="PIZ00847.1"/>
    </source>
</evidence>
<comment type="caution">
    <text evidence="1">The sequence shown here is derived from an EMBL/GenBank/DDBJ whole genome shotgun (WGS) entry which is preliminary data.</text>
</comment>
<organism evidence="1 2">
    <name type="scientific">bacterium (Candidatus Gribaldobacteria) CG_4_10_14_0_8_um_filter_33_9</name>
    <dbReference type="NCBI Taxonomy" id="2014266"/>
    <lineage>
        <taxon>Bacteria</taxon>
        <taxon>Candidatus Gribaldobacteria</taxon>
    </lineage>
</organism>
<protein>
    <submittedName>
        <fullName evidence="1">Uncharacterized protein</fullName>
    </submittedName>
</protein>
<proteinExistence type="predicted"/>
<sequence>MISKIPNFDKNLDEILNNLKPYQKICQQCGKVFDIFKEDIKFYKMLRVSPPKLCSSCRRQRRMGFYNNLLKFYLKQDALTGEKIVSTFPPESSYKIYNLKHWWSDKWGGEDYGRDFNFLKPFFGQFQELNLIVPHPAITHYWKNVVDSPYTIAIIDSKNCYLTASGGDLENVLFSYWVGGCKDSLELLDAAHCENCYELSNSNQC</sequence>
<feature type="non-terminal residue" evidence="1">
    <location>
        <position position="205"/>
    </location>
</feature>
<gene>
    <name evidence="1" type="ORF">COY61_01395</name>
</gene>
<dbReference type="EMBL" id="PFMI01000036">
    <property type="protein sequence ID" value="PIZ00847.1"/>
    <property type="molecule type" value="Genomic_DNA"/>
</dbReference>
<dbReference type="AlphaFoldDB" id="A0A2M7RNQ2"/>